<proteinExistence type="predicted"/>
<evidence type="ECO:0000259" key="1">
    <source>
        <dbReference type="Pfam" id="PF24731"/>
    </source>
</evidence>
<protein>
    <recommendedName>
        <fullName evidence="1">DUF7683 domain-containing protein</fullName>
    </recommendedName>
</protein>
<reference evidence="2 3" key="1">
    <citation type="journal article" date="2020" name="ISME J.">
        <title>Comparative genomics reveals insights into cyanobacterial evolution and habitat adaptation.</title>
        <authorList>
            <person name="Chen M.Y."/>
            <person name="Teng W.K."/>
            <person name="Zhao L."/>
            <person name="Hu C.X."/>
            <person name="Zhou Y.K."/>
            <person name="Han B.P."/>
            <person name="Song L.R."/>
            <person name="Shu W.S."/>
        </authorList>
    </citation>
    <scope>NUCLEOTIDE SEQUENCE [LARGE SCALE GENOMIC DNA]</scope>
    <source>
        <strain evidence="2 3">FACHB-196</strain>
    </source>
</reference>
<feature type="domain" description="DUF7683" evidence="1">
    <location>
        <begin position="11"/>
        <end position="83"/>
    </location>
</feature>
<organism evidence="2 3">
    <name type="scientific">Anabaena lutea FACHB-196</name>
    <dbReference type="NCBI Taxonomy" id="2692881"/>
    <lineage>
        <taxon>Bacteria</taxon>
        <taxon>Bacillati</taxon>
        <taxon>Cyanobacteriota</taxon>
        <taxon>Cyanophyceae</taxon>
        <taxon>Nostocales</taxon>
        <taxon>Nostocaceae</taxon>
        <taxon>Anabaena</taxon>
    </lineage>
</organism>
<dbReference type="RefSeq" id="WP_190717752.1">
    <property type="nucleotide sequence ID" value="NZ_JACJST010000022.1"/>
</dbReference>
<dbReference type="InterPro" id="IPR056100">
    <property type="entry name" value="DUF7683"/>
</dbReference>
<gene>
    <name evidence="2" type="ORF">H6G59_20405</name>
</gene>
<dbReference type="Pfam" id="PF24731">
    <property type="entry name" value="DUF7683"/>
    <property type="match status" value="1"/>
</dbReference>
<evidence type="ECO:0000313" key="3">
    <source>
        <dbReference type="Proteomes" id="UP000640531"/>
    </source>
</evidence>
<evidence type="ECO:0000313" key="2">
    <source>
        <dbReference type="EMBL" id="MBD2570215.1"/>
    </source>
</evidence>
<sequence>MSIRTHKPLVQRVVRWYAKYGSDLVGEKVLNNVNLPNLQNLFRVESNNPMYDCYPIKSFEQKNYIEKTFSFKLNTQAYDYFIECDAI</sequence>
<keyword evidence="3" id="KW-1185">Reference proteome</keyword>
<dbReference type="EMBL" id="JACJST010000022">
    <property type="protein sequence ID" value="MBD2570215.1"/>
    <property type="molecule type" value="Genomic_DNA"/>
</dbReference>
<accession>A0ABR8FJ04</accession>
<dbReference type="Proteomes" id="UP000640531">
    <property type="component" value="Unassembled WGS sequence"/>
</dbReference>
<name>A0ABR8FJ04_9NOST</name>
<comment type="caution">
    <text evidence="2">The sequence shown here is derived from an EMBL/GenBank/DDBJ whole genome shotgun (WGS) entry which is preliminary data.</text>
</comment>